<gene>
    <name evidence="2" type="ORF">CALMAC_LOCUS19488</name>
</gene>
<dbReference type="OrthoDB" id="6675407at2759"/>
<dbReference type="EMBL" id="CAACVG010013798">
    <property type="protein sequence ID" value="VEN62357.1"/>
    <property type="molecule type" value="Genomic_DNA"/>
</dbReference>
<reference evidence="2 3" key="1">
    <citation type="submission" date="2019-01" db="EMBL/GenBank/DDBJ databases">
        <authorList>
            <person name="Sayadi A."/>
        </authorList>
    </citation>
    <scope>NUCLEOTIDE SEQUENCE [LARGE SCALE GENOMIC DNA]</scope>
</reference>
<dbReference type="Proteomes" id="UP000410492">
    <property type="component" value="Unassembled WGS sequence"/>
</dbReference>
<keyword evidence="3" id="KW-1185">Reference proteome</keyword>
<evidence type="ECO:0000313" key="2">
    <source>
        <dbReference type="EMBL" id="VEN62357.1"/>
    </source>
</evidence>
<evidence type="ECO:0000313" key="3">
    <source>
        <dbReference type="Proteomes" id="UP000410492"/>
    </source>
</evidence>
<organism evidence="2 3">
    <name type="scientific">Callosobruchus maculatus</name>
    <name type="common">Southern cowpea weevil</name>
    <name type="synonym">Pulse bruchid</name>
    <dbReference type="NCBI Taxonomy" id="64391"/>
    <lineage>
        <taxon>Eukaryota</taxon>
        <taxon>Metazoa</taxon>
        <taxon>Ecdysozoa</taxon>
        <taxon>Arthropoda</taxon>
        <taxon>Hexapoda</taxon>
        <taxon>Insecta</taxon>
        <taxon>Pterygota</taxon>
        <taxon>Neoptera</taxon>
        <taxon>Endopterygota</taxon>
        <taxon>Coleoptera</taxon>
        <taxon>Polyphaga</taxon>
        <taxon>Cucujiformia</taxon>
        <taxon>Chrysomeloidea</taxon>
        <taxon>Chrysomelidae</taxon>
        <taxon>Bruchinae</taxon>
        <taxon>Bruchini</taxon>
        <taxon>Callosobruchus</taxon>
    </lineage>
</organism>
<keyword evidence="1" id="KW-0472">Membrane</keyword>
<feature type="non-terminal residue" evidence="2">
    <location>
        <position position="60"/>
    </location>
</feature>
<evidence type="ECO:0000256" key="1">
    <source>
        <dbReference type="SAM" id="Phobius"/>
    </source>
</evidence>
<keyword evidence="1" id="KW-0812">Transmembrane</keyword>
<name>A0A653DQ40_CALMS</name>
<keyword evidence="1" id="KW-1133">Transmembrane helix</keyword>
<proteinExistence type="predicted"/>
<sequence>MWKVISVSSASAGMMKGSEMFRNSGWLVLLSFAAMLMKDMLLDRPGGLRHFHQEGQMSLG</sequence>
<protein>
    <submittedName>
        <fullName evidence="2">Uncharacterized protein</fullName>
    </submittedName>
</protein>
<dbReference type="AlphaFoldDB" id="A0A653DQ40"/>
<feature type="transmembrane region" description="Helical" evidence="1">
    <location>
        <begin position="20"/>
        <end position="37"/>
    </location>
</feature>
<accession>A0A653DQ40</accession>